<reference evidence="9 10" key="1">
    <citation type="submission" date="2023-02" db="EMBL/GenBank/DDBJ databases">
        <title>LHISI_Scaffold_Assembly.</title>
        <authorList>
            <person name="Stuart O.P."/>
            <person name="Cleave R."/>
            <person name="Magrath M.J.L."/>
            <person name="Mikheyev A.S."/>
        </authorList>
    </citation>
    <scope>NUCLEOTIDE SEQUENCE [LARGE SCALE GENOMIC DNA]</scope>
    <source>
        <strain evidence="9">Daus_M_001</strain>
        <tissue evidence="9">Leg muscle</tissue>
    </source>
</reference>
<dbReference type="PANTHER" id="PTHR22930">
    <property type="match status" value="1"/>
</dbReference>
<evidence type="ECO:0000256" key="7">
    <source>
        <dbReference type="ARBA" id="ARBA00023242"/>
    </source>
</evidence>
<dbReference type="InterPro" id="IPR045249">
    <property type="entry name" value="HARBI1-like"/>
</dbReference>
<dbReference type="PANTHER" id="PTHR22930:SF267">
    <property type="entry name" value="NUCLEASE HARBI1-RELATED"/>
    <property type="match status" value="1"/>
</dbReference>
<comment type="similarity">
    <text evidence="3">Belongs to the HARBI1 family.</text>
</comment>
<dbReference type="Pfam" id="PF13359">
    <property type="entry name" value="DDE_Tnp_4"/>
    <property type="match status" value="1"/>
</dbReference>
<organism evidence="9 10">
    <name type="scientific">Dryococelus australis</name>
    <dbReference type="NCBI Taxonomy" id="614101"/>
    <lineage>
        <taxon>Eukaryota</taxon>
        <taxon>Metazoa</taxon>
        <taxon>Ecdysozoa</taxon>
        <taxon>Arthropoda</taxon>
        <taxon>Hexapoda</taxon>
        <taxon>Insecta</taxon>
        <taxon>Pterygota</taxon>
        <taxon>Neoptera</taxon>
        <taxon>Polyneoptera</taxon>
        <taxon>Phasmatodea</taxon>
        <taxon>Verophasmatodea</taxon>
        <taxon>Anareolatae</taxon>
        <taxon>Phasmatidae</taxon>
        <taxon>Eurycanthinae</taxon>
        <taxon>Dryococelus</taxon>
    </lineage>
</organism>
<gene>
    <name evidence="9" type="ORF">PR048_017982</name>
</gene>
<dbReference type="InterPro" id="IPR027806">
    <property type="entry name" value="HARBI1_dom"/>
</dbReference>
<name>A0ABQ9HB57_9NEOP</name>
<evidence type="ECO:0000259" key="8">
    <source>
        <dbReference type="Pfam" id="PF13359"/>
    </source>
</evidence>
<keyword evidence="6" id="KW-0378">Hydrolase</keyword>
<evidence type="ECO:0000313" key="9">
    <source>
        <dbReference type="EMBL" id="KAJ8881501.1"/>
    </source>
</evidence>
<comment type="cofactor">
    <cofactor evidence="1">
        <name>a divalent metal cation</name>
        <dbReference type="ChEBI" id="CHEBI:60240"/>
    </cofactor>
</comment>
<proteinExistence type="inferred from homology"/>
<evidence type="ECO:0000256" key="6">
    <source>
        <dbReference type="ARBA" id="ARBA00022801"/>
    </source>
</evidence>
<sequence>MMFRKSVEEEFGRVVSSALAGHLLQFVHFPGQPQLQENYRLFYVNGGFPGVSGCIDCTHIGIRSPGGQFVELYCNRKEYMSLNVQVVSGPELKILDIVTRWPGSIHDSRILNNSRVMTRFENHSQPGILLGDNGCPQLPFLFTILLFPTTAAENRYNTAHKRTRNTVEMLFGVWKRRFACLGHRLRTSLHTTSRVIAACVVLHNIAVAHGEPLPPLPADEDHFMPPVPVQNAAPRNNRGAEVRAIFIQRNFNREPLLFCMSLPPLPHSGVAPYSPQDFAVKSHPNLFTPA</sequence>
<keyword evidence="4" id="KW-0540">Nuclease</keyword>
<keyword evidence="7" id="KW-0539">Nucleus</keyword>
<keyword evidence="5" id="KW-0479">Metal-binding</keyword>
<accession>A0ABQ9HB57</accession>
<evidence type="ECO:0000256" key="1">
    <source>
        <dbReference type="ARBA" id="ARBA00001968"/>
    </source>
</evidence>
<dbReference type="Proteomes" id="UP001159363">
    <property type="component" value="Chromosome 5"/>
</dbReference>
<evidence type="ECO:0000256" key="4">
    <source>
        <dbReference type="ARBA" id="ARBA00022722"/>
    </source>
</evidence>
<feature type="non-terminal residue" evidence="9">
    <location>
        <position position="290"/>
    </location>
</feature>
<feature type="domain" description="DDE Tnp4" evidence="8">
    <location>
        <begin position="55"/>
        <end position="204"/>
    </location>
</feature>
<evidence type="ECO:0000256" key="5">
    <source>
        <dbReference type="ARBA" id="ARBA00022723"/>
    </source>
</evidence>
<comment type="caution">
    <text evidence="9">The sequence shown here is derived from an EMBL/GenBank/DDBJ whole genome shotgun (WGS) entry which is preliminary data.</text>
</comment>
<protein>
    <recommendedName>
        <fullName evidence="8">DDE Tnp4 domain-containing protein</fullName>
    </recommendedName>
</protein>
<evidence type="ECO:0000256" key="3">
    <source>
        <dbReference type="ARBA" id="ARBA00006958"/>
    </source>
</evidence>
<evidence type="ECO:0000256" key="2">
    <source>
        <dbReference type="ARBA" id="ARBA00004123"/>
    </source>
</evidence>
<comment type="subcellular location">
    <subcellularLocation>
        <location evidence="2">Nucleus</location>
    </subcellularLocation>
</comment>
<dbReference type="EMBL" id="JARBHB010000006">
    <property type="protein sequence ID" value="KAJ8881501.1"/>
    <property type="molecule type" value="Genomic_DNA"/>
</dbReference>
<keyword evidence="10" id="KW-1185">Reference proteome</keyword>
<evidence type="ECO:0000313" key="10">
    <source>
        <dbReference type="Proteomes" id="UP001159363"/>
    </source>
</evidence>